<dbReference type="GO" id="GO:0015031">
    <property type="term" value="P:protein transport"/>
    <property type="evidence" value="ECO:0007669"/>
    <property type="project" value="UniProtKB-KW"/>
</dbReference>
<accession>A0A7N8WWE7</accession>
<evidence type="ECO:0000256" key="14">
    <source>
        <dbReference type="ARBA" id="ARBA00022801"/>
    </source>
</evidence>
<dbReference type="FunFam" id="3.40.50.300:FF:000748">
    <property type="entry name" value="ras-related protein Rab-34 isoform X2"/>
    <property type="match status" value="1"/>
</dbReference>
<keyword evidence="14" id="KW-0378">Hydrolase</keyword>
<evidence type="ECO:0000256" key="16">
    <source>
        <dbReference type="ARBA" id="ARBA00022927"/>
    </source>
</evidence>
<keyword evidence="22" id="KW-0966">Cell projection</keyword>
<dbReference type="SMART" id="SM00177">
    <property type="entry name" value="ARF"/>
    <property type="match status" value="1"/>
</dbReference>
<keyword evidence="17" id="KW-0007">Acetylation</keyword>
<keyword evidence="10" id="KW-0597">Phosphoprotein</keyword>
<dbReference type="GO" id="GO:0046872">
    <property type="term" value="F:metal ion binding"/>
    <property type="evidence" value="ECO:0007669"/>
    <property type="project" value="UniProtKB-KW"/>
</dbReference>
<keyword evidence="19" id="KW-0342">GTP-binding</keyword>
<keyword evidence="21" id="KW-0206">Cytoskeleton</keyword>
<keyword evidence="9" id="KW-0963">Cytoplasm</keyword>
<dbReference type="PROSITE" id="PS51419">
    <property type="entry name" value="RAB"/>
    <property type="match status" value="1"/>
</dbReference>
<dbReference type="NCBIfam" id="TIGR00231">
    <property type="entry name" value="small_GTP"/>
    <property type="match status" value="1"/>
</dbReference>
<dbReference type="GO" id="GO:0005929">
    <property type="term" value="C:cilium"/>
    <property type="evidence" value="ECO:0007669"/>
    <property type="project" value="UniProtKB-SubCell"/>
</dbReference>
<dbReference type="PRINTS" id="PR00449">
    <property type="entry name" value="RASTRNSFRMNG"/>
</dbReference>
<dbReference type="FunCoup" id="A0A7N8WWE7">
    <property type="interactions" value="598"/>
</dbReference>
<evidence type="ECO:0000256" key="25">
    <source>
        <dbReference type="ARBA" id="ARBA00023329"/>
    </source>
</evidence>
<evidence type="ECO:0000256" key="18">
    <source>
        <dbReference type="ARBA" id="ARBA00023034"/>
    </source>
</evidence>
<keyword evidence="23" id="KW-0449">Lipoprotein</keyword>
<reference evidence="29" key="1">
    <citation type="submission" date="2025-08" db="UniProtKB">
        <authorList>
            <consortium name="Ensembl"/>
        </authorList>
    </citation>
    <scope>IDENTIFICATION</scope>
</reference>
<keyword evidence="24" id="KW-0636">Prenylation</keyword>
<dbReference type="SUPFAM" id="SSF52540">
    <property type="entry name" value="P-loop containing nucleoside triphosphate hydrolases"/>
    <property type="match status" value="1"/>
</dbReference>
<keyword evidence="18" id="KW-0333">Golgi apparatus</keyword>
<dbReference type="PANTHER" id="PTHR47977">
    <property type="entry name" value="RAS-RELATED PROTEIN RAB"/>
    <property type="match status" value="1"/>
</dbReference>
<evidence type="ECO:0000256" key="8">
    <source>
        <dbReference type="ARBA" id="ARBA00022448"/>
    </source>
</evidence>
<comment type="subcellular location">
    <subcellularLocation>
        <location evidence="3">Cell projection</location>
        <location evidence="3">Cilium</location>
    </subcellularLocation>
    <subcellularLocation>
        <location evidence="2">Cytoplasm</location>
        <location evidence="2">Cytoskeleton</location>
        <location evidence="2">Microtubule organizing center</location>
        <location evidence="2">Centrosome</location>
        <location evidence="2">Centriole</location>
    </subcellularLocation>
    <subcellularLocation>
        <location evidence="5">Cytoplasmic vesicle</location>
        <location evidence="5">Phagosome membrane</location>
        <topology evidence="5">Lipid-anchor</topology>
        <orientation evidence="5">Cytoplasmic side</orientation>
    </subcellularLocation>
    <subcellularLocation>
        <location evidence="4">Golgi apparatus</location>
    </subcellularLocation>
</comment>
<dbReference type="SMART" id="SM00176">
    <property type="entry name" value="RAN"/>
    <property type="match status" value="1"/>
</dbReference>
<dbReference type="GO" id="GO:0005794">
    <property type="term" value="C:Golgi apparatus"/>
    <property type="evidence" value="ECO:0007669"/>
    <property type="project" value="UniProtKB-SubCell"/>
</dbReference>
<dbReference type="GO" id="GO:0005814">
    <property type="term" value="C:centriole"/>
    <property type="evidence" value="ECO:0007669"/>
    <property type="project" value="UniProtKB-SubCell"/>
</dbReference>
<dbReference type="InterPro" id="IPR050227">
    <property type="entry name" value="Rab"/>
</dbReference>
<evidence type="ECO:0000256" key="2">
    <source>
        <dbReference type="ARBA" id="ARBA00004114"/>
    </source>
</evidence>
<dbReference type="GO" id="GO:0005525">
    <property type="term" value="F:GTP binding"/>
    <property type="evidence" value="ECO:0007669"/>
    <property type="project" value="UniProtKB-KW"/>
</dbReference>
<keyword evidence="11" id="KW-0479">Metal-binding</keyword>
<proteinExistence type="inferred from homology"/>
<evidence type="ECO:0000256" key="7">
    <source>
        <dbReference type="ARBA" id="ARBA00011984"/>
    </source>
</evidence>
<evidence type="ECO:0000256" key="22">
    <source>
        <dbReference type="ARBA" id="ARBA00023273"/>
    </source>
</evidence>
<dbReference type="InterPro" id="IPR027417">
    <property type="entry name" value="P-loop_NTPase"/>
</dbReference>
<evidence type="ECO:0000256" key="24">
    <source>
        <dbReference type="ARBA" id="ARBA00023289"/>
    </source>
</evidence>
<dbReference type="InterPro" id="IPR001806">
    <property type="entry name" value="Small_GTPase"/>
</dbReference>
<comment type="cofactor">
    <cofactor evidence="1">
        <name>Mg(2+)</name>
        <dbReference type="ChEBI" id="CHEBI:18420"/>
    </cofactor>
</comment>
<dbReference type="AlphaFoldDB" id="A0A7N8WWE7"/>
<evidence type="ECO:0000256" key="9">
    <source>
        <dbReference type="ARBA" id="ARBA00022490"/>
    </source>
</evidence>
<organism evidence="29 30">
    <name type="scientific">Mastacembelus armatus</name>
    <name type="common">zig-zag eel</name>
    <dbReference type="NCBI Taxonomy" id="205130"/>
    <lineage>
        <taxon>Eukaryota</taxon>
        <taxon>Metazoa</taxon>
        <taxon>Chordata</taxon>
        <taxon>Craniata</taxon>
        <taxon>Vertebrata</taxon>
        <taxon>Euteleostomi</taxon>
        <taxon>Actinopterygii</taxon>
        <taxon>Neopterygii</taxon>
        <taxon>Teleostei</taxon>
        <taxon>Neoteleostei</taxon>
        <taxon>Acanthomorphata</taxon>
        <taxon>Anabantaria</taxon>
        <taxon>Synbranchiformes</taxon>
        <taxon>Mastacembelidae</taxon>
        <taxon>Mastacembelus</taxon>
    </lineage>
</organism>
<dbReference type="GO" id="GO:0003925">
    <property type="term" value="F:G protein activity"/>
    <property type="evidence" value="ECO:0007669"/>
    <property type="project" value="UniProtKB-EC"/>
</dbReference>
<evidence type="ECO:0000256" key="23">
    <source>
        <dbReference type="ARBA" id="ARBA00023288"/>
    </source>
</evidence>
<evidence type="ECO:0000256" key="28">
    <source>
        <dbReference type="ARBA" id="ARBA00067829"/>
    </source>
</evidence>
<name>A0A7N8WWE7_9TELE</name>
<evidence type="ECO:0000256" key="5">
    <source>
        <dbReference type="ARBA" id="ARBA00004616"/>
    </source>
</evidence>
<evidence type="ECO:0000256" key="3">
    <source>
        <dbReference type="ARBA" id="ARBA00004138"/>
    </source>
</evidence>
<evidence type="ECO:0000256" key="20">
    <source>
        <dbReference type="ARBA" id="ARBA00023136"/>
    </source>
</evidence>
<dbReference type="EC" id="3.6.5.2" evidence="7"/>
<dbReference type="InParanoid" id="A0A7N8WWE7"/>
<keyword evidence="16" id="KW-0653">Protein transport</keyword>
<keyword evidence="12" id="KW-0547">Nucleotide-binding</keyword>
<comment type="catalytic activity">
    <reaction evidence="26">
        <text>GTP + H2O = GDP + phosphate + H(+)</text>
        <dbReference type="Rhea" id="RHEA:19669"/>
        <dbReference type="ChEBI" id="CHEBI:15377"/>
        <dbReference type="ChEBI" id="CHEBI:15378"/>
        <dbReference type="ChEBI" id="CHEBI:37565"/>
        <dbReference type="ChEBI" id="CHEBI:43474"/>
        <dbReference type="ChEBI" id="CHEBI:58189"/>
        <dbReference type="EC" id="3.6.5.2"/>
    </reaction>
    <physiologicalReaction direction="left-to-right" evidence="26">
        <dbReference type="Rhea" id="RHEA:19670"/>
    </physiologicalReaction>
</comment>
<keyword evidence="15" id="KW-0460">Magnesium</keyword>
<evidence type="ECO:0000256" key="27">
    <source>
        <dbReference type="ARBA" id="ARBA00062850"/>
    </source>
</evidence>
<dbReference type="PROSITE" id="PS51420">
    <property type="entry name" value="RHO"/>
    <property type="match status" value="1"/>
</dbReference>
<comment type="similarity">
    <text evidence="6">Belongs to the small GTPase superfamily. Rab family.</text>
</comment>
<dbReference type="PROSITE" id="PS51421">
    <property type="entry name" value="RAS"/>
    <property type="match status" value="1"/>
</dbReference>
<sequence length="343" mass="38736">MSVRVSAMSVLPPVRRDRIIAQLPQYFRKEAALHTENDFNNKVKTACQEQRTGTVGFKISKVIVVGDLAVGKTCLINRFCKDAFDKNYKATIGVDFEMERFEVLGVPFSLQLWDTAGQERFKCIASTYYRGAQVVIIVFDVNDIASLGHARQWLEDALKENDPTSVQLFLVGTKKDLSSPAQYSRIEQDALKLAQEIRAEYWAVSSLTGENVKEFFFRVASLAFETNVLAELEKSGSRQIGDVISECPNNLSVIIKTIAFCHVVNNKPFISFQELTALPTTCTLRQRRNSPTAVTRDGGRSLKSKVQTENFFFFSPSGKRLQLSSWEGVLWSEQEERNWSLTC</sequence>
<keyword evidence="25" id="KW-0968">Cytoplasmic vesicle</keyword>
<dbReference type="Pfam" id="PF00071">
    <property type="entry name" value="Ras"/>
    <property type="match status" value="1"/>
</dbReference>
<keyword evidence="8" id="KW-0813">Transport</keyword>
<evidence type="ECO:0000256" key="26">
    <source>
        <dbReference type="ARBA" id="ARBA00047660"/>
    </source>
</evidence>
<dbReference type="GeneTree" id="ENSGT00940000159645"/>
<dbReference type="Ensembl" id="ENSMAMT00000039638.1">
    <property type="protein sequence ID" value="ENSMAMP00000042676.1"/>
    <property type="gene ID" value="ENSMAMG00000018672.2"/>
</dbReference>
<comment type="subunit">
    <text evidence="27">Interacts with RILP. The GTP-bound form interacts with REP15.</text>
</comment>
<evidence type="ECO:0000313" key="30">
    <source>
        <dbReference type="Proteomes" id="UP000261640"/>
    </source>
</evidence>
<protein>
    <recommendedName>
        <fullName evidence="28">Ras-related protein Rab-34</fullName>
        <ecNumber evidence="7">3.6.5.2</ecNumber>
    </recommendedName>
</protein>
<evidence type="ECO:0000256" key="17">
    <source>
        <dbReference type="ARBA" id="ARBA00022990"/>
    </source>
</evidence>
<dbReference type="Gene3D" id="3.40.50.300">
    <property type="entry name" value="P-loop containing nucleotide triphosphate hydrolases"/>
    <property type="match status" value="1"/>
</dbReference>
<dbReference type="Proteomes" id="UP000261640">
    <property type="component" value="Unplaced"/>
</dbReference>
<reference evidence="29" key="2">
    <citation type="submission" date="2025-09" db="UniProtKB">
        <authorList>
            <consortium name="Ensembl"/>
        </authorList>
    </citation>
    <scope>IDENTIFICATION</scope>
</reference>
<dbReference type="GO" id="GO:0030670">
    <property type="term" value="C:phagocytic vesicle membrane"/>
    <property type="evidence" value="ECO:0007669"/>
    <property type="project" value="UniProtKB-SubCell"/>
</dbReference>
<evidence type="ECO:0000256" key="6">
    <source>
        <dbReference type="ARBA" id="ARBA00006270"/>
    </source>
</evidence>
<dbReference type="SMART" id="SM00173">
    <property type="entry name" value="RAS"/>
    <property type="match status" value="1"/>
</dbReference>
<evidence type="ECO:0000256" key="13">
    <source>
        <dbReference type="ARBA" id="ARBA00022794"/>
    </source>
</evidence>
<evidence type="ECO:0000256" key="12">
    <source>
        <dbReference type="ARBA" id="ARBA00022741"/>
    </source>
</evidence>
<evidence type="ECO:0000256" key="21">
    <source>
        <dbReference type="ARBA" id="ARBA00023212"/>
    </source>
</evidence>
<keyword evidence="30" id="KW-1185">Reference proteome</keyword>
<evidence type="ECO:0000256" key="19">
    <source>
        <dbReference type="ARBA" id="ARBA00023134"/>
    </source>
</evidence>
<evidence type="ECO:0000256" key="1">
    <source>
        <dbReference type="ARBA" id="ARBA00001946"/>
    </source>
</evidence>
<keyword evidence="13" id="KW-0970">Cilium biogenesis/degradation</keyword>
<dbReference type="InterPro" id="IPR005225">
    <property type="entry name" value="Small_GTP-bd"/>
</dbReference>
<keyword evidence="20" id="KW-0472">Membrane</keyword>
<dbReference type="SMART" id="SM00175">
    <property type="entry name" value="RAB"/>
    <property type="match status" value="1"/>
</dbReference>
<evidence type="ECO:0000256" key="10">
    <source>
        <dbReference type="ARBA" id="ARBA00022553"/>
    </source>
</evidence>
<dbReference type="SMART" id="SM00174">
    <property type="entry name" value="RHO"/>
    <property type="match status" value="1"/>
</dbReference>
<dbReference type="GO" id="GO:0030030">
    <property type="term" value="P:cell projection organization"/>
    <property type="evidence" value="ECO:0007669"/>
    <property type="project" value="UniProtKB-KW"/>
</dbReference>
<evidence type="ECO:0000256" key="15">
    <source>
        <dbReference type="ARBA" id="ARBA00022842"/>
    </source>
</evidence>
<dbReference type="CDD" id="cd04108">
    <property type="entry name" value="Rab36_Rab34"/>
    <property type="match status" value="1"/>
</dbReference>
<evidence type="ECO:0000313" key="29">
    <source>
        <dbReference type="Ensembl" id="ENSMAMP00000042676.1"/>
    </source>
</evidence>
<evidence type="ECO:0000256" key="4">
    <source>
        <dbReference type="ARBA" id="ARBA00004555"/>
    </source>
</evidence>
<evidence type="ECO:0000256" key="11">
    <source>
        <dbReference type="ARBA" id="ARBA00022723"/>
    </source>
</evidence>